<proteinExistence type="predicted"/>
<dbReference type="EMBL" id="JBBPHU010000002">
    <property type="protein sequence ID" value="KAK7521745.1"/>
    <property type="molecule type" value="Genomic_DNA"/>
</dbReference>
<sequence length="86" mass="10295">MIFLFSFFFFATLWPTTPYQGVFRRLKLPRRVIQSVSLAREGTSDVCRLTLAPFWVHRIYRVSECCLLGRSVWPFLRVLRWGVWLP</sequence>
<reference evidence="2 3" key="1">
    <citation type="submission" date="2024-04" db="EMBL/GenBank/DDBJ databases">
        <title>Phyllosticta paracitricarpa is synonymous to the EU quarantine fungus P. citricarpa based on phylogenomic analyses.</title>
        <authorList>
            <consortium name="Lawrence Berkeley National Laboratory"/>
            <person name="Van Ingen-Buijs V.A."/>
            <person name="Van Westerhoven A.C."/>
            <person name="Haridas S."/>
            <person name="Skiadas P."/>
            <person name="Martin F."/>
            <person name="Groenewald J.Z."/>
            <person name="Crous P.W."/>
            <person name="Seidl M.F."/>
        </authorList>
    </citation>
    <scope>NUCLEOTIDE SEQUENCE [LARGE SCALE GENOMIC DNA]</scope>
    <source>
        <strain evidence="2 3">CBS 123371</strain>
    </source>
</reference>
<feature type="chain" id="PRO_5045638759" description="Secreted protein" evidence="1">
    <location>
        <begin position="19"/>
        <end position="86"/>
    </location>
</feature>
<keyword evidence="3" id="KW-1185">Reference proteome</keyword>
<feature type="signal peptide" evidence="1">
    <location>
        <begin position="1"/>
        <end position="18"/>
    </location>
</feature>
<protein>
    <recommendedName>
        <fullName evidence="4">Secreted protein</fullName>
    </recommendedName>
</protein>
<organism evidence="2 3">
    <name type="scientific">Phyllosticta citriasiana</name>
    <dbReference type="NCBI Taxonomy" id="595635"/>
    <lineage>
        <taxon>Eukaryota</taxon>
        <taxon>Fungi</taxon>
        <taxon>Dikarya</taxon>
        <taxon>Ascomycota</taxon>
        <taxon>Pezizomycotina</taxon>
        <taxon>Dothideomycetes</taxon>
        <taxon>Dothideomycetes incertae sedis</taxon>
        <taxon>Botryosphaeriales</taxon>
        <taxon>Phyllostictaceae</taxon>
        <taxon>Phyllosticta</taxon>
    </lineage>
</organism>
<dbReference type="Proteomes" id="UP001363622">
    <property type="component" value="Unassembled WGS sequence"/>
</dbReference>
<name>A0ABR1KU98_9PEZI</name>
<evidence type="ECO:0000313" key="2">
    <source>
        <dbReference type="EMBL" id="KAK7521745.1"/>
    </source>
</evidence>
<accession>A0ABR1KU98</accession>
<keyword evidence="1" id="KW-0732">Signal</keyword>
<evidence type="ECO:0000256" key="1">
    <source>
        <dbReference type="SAM" id="SignalP"/>
    </source>
</evidence>
<gene>
    <name evidence="2" type="ORF">IWZ03DRAFT_100557</name>
</gene>
<comment type="caution">
    <text evidence="2">The sequence shown here is derived from an EMBL/GenBank/DDBJ whole genome shotgun (WGS) entry which is preliminary data.</text>
</comment>
<evidence type="ECO:0000313" key="3">
    <source>
        <dbReference type="Proteomes" id="UP001363622"/>
    </source>
</evidence>
<evidence type="ECO:0008006" key="4">
    <source>
        <dbReference type="Google" id="ProtNLM"/>
    </source>
</evidence>